<comment type="subcellular location">
    <subcellularLocation>
        <location evidence="1">Membrane</location>
        <topology evidence="1">Multi-pass membrane protein</topology>
    </subcellularLocation>
</comment>
<keyword evidence="2 8" id="KW-0813">Transport</keyword>
<dbReference type="GO" id="GO:0005886">
    <property type="term" value="C:plasma membrane"/>
    <property type="evidence" value="ECO:0007669"/>
    <property type="project" value="TreeGrafter"/>
</dbReference>
<feature type="binding site" evidence="6">
    <location>
        <position position="341"/>
    </location>
    <ligand>
        <name>Na(+)</name>
        <dbReference type="ChEBI" id="CHEBI:29101"/>
        <label>1</label>
    </ligand>
</feature>
<keyword evidence="5 9" id="KW-0472">Membrane</keyword>
<feature type="transmembrane region" description="Helical" evidence="9">
    <location>
        <begin position="547"/>
        <end position="572"/>
    </location>
</feature>
<dbReference type="PANTHER" id="PTHR11616:SF240">
    <property type="entry name" value="BLOATED TUBULES, ISOFORM B-RELATED"/>
    <property type="match status" value="1"/>
</dbReference>
<keyword evidence="8" id="KW-0769">Symport</keyword>
<feature type="transmembrane region" description="Helical" evidence="9">
    <location>
        <begin position="334"/>
        <end position="355"/>
    </location>
</feature>
<evidence type="ECO:0000256" key="8">
    <source>
        <dbReference type="RuleBase" id="RU003732"/>
    </source>
</evidence>
<dbReference type="Pfam" id="PF00209">
    <property type="entry name" value="SNF"/>
    <property type="match status" value="1"/>
</dbReference>
<feature type="transmembrane region" description="Helical" evidence="9">
    <location>
        <begin position="467"/>
        <end position="489"/>
    </location>
</feature>
<feature type="binding site" evidence="6">
    <location>
        <position position="438"/>
    </location>
    <ligand>
        <name>Na(+)</name>
        <dbReference type="ChEBI" id="CHEBI:29101"/>
        <label>1</label>
    </ligand>
</feature>
<evidence type="ECO:0000313" key="10">
    <source>
        <dbReference type="EMBL" id="KAK6179428.1"/>
    </source>
</evidence>
<accession>A0AAN8PPS4</accession>
<feature type="binding site" evidence="6">
    <location>
        <position position="441"/>
    </location>
    <ligand>
        <name>Na(+)</name>
        <dbReference type="ChEBI" id="CHEBI:29101"/>
        <label>1</label>
    </ligand>
</feature>
<keyword evidence="3 8" id="KW-0812">Transmembrane</keyword>
<feature type="transmembrane region" description="Helical" evidence="9">
    <location>
        <begin position="367"/>
        <end position="390"/>
    </location>
</feature>
<dbReference type="SUPFAM" id="SSF161070">
    <property type="entry name" value="SNF-like"/>
    <property type="match status" value="1"/>
</dbReference>
<dbReference type="InterPro" id="IPR000175">
    <property type="entry name" value="Na/ntran_symport"/>
</dbReference>
<keyword evidence="4 9" id="KW-1133">Transmembrane helix</keyword>
<evidence type="ECO:0000256" key="1">
    <source>
        <dbReference type="ARBA" id="ARBA00004141"/>
    </source>
</evidence>
<evidence type="ECO:0000256" key="5">
    <source>
        <dbReference type="ARBA" id="ARBA00023136"/>
    </source>
</evidence>
<dbReference type="PANTHER" id="PTHR11616">
    <property type="entry name" value="SODIUM/CHLORIDE DEPENDENT TRANSPORTER"/>
    <property type="match status" value="1"/>
</dbReference>
<feature type="transmembrane region" description="Helical" evidence="9">
    <location>
        <begin position="60"/>
        <end position="78"/>
    </location>
</feature>
<feature type="binding site" evidence="6">
    <location>
        <position position="373"/>
    </location>
    <ligand>
        <name>Na(+)</name>
        <dbReference type="ChEBI" id="CHEBI:29101"/>
        <label>1</label>
    </ligand>
</feature>
<feature type="binding site" evidence="6">
    <location>
        <position position="73"/>
    </location>
    <ligand>
        <name>Na(+)</name>
        <dbReference type="ChEBI" id="CHEBI:29101"/>
        <label>1</label>
    </ligand>
</feature>
<evidence type="ECO:0000256" key="7">
    <source>
        <dbReference type="PIRSR" id="PIRSR600175-2"/>
    </source>
</evidence>
<dbReference type="PROSITE" id="PS00754">
    <property type="entry name" value="NA_NEUROTRAN_SYMP_2"/>
    <property type="match status" value="1"/>
</dbReference>
<gene>
    <name evidence="10" type="ORF">SNE40_011789</name>
</gene>
<feature type="transmembrane region" description="Helical" evidence="9">
    <location>
        <begin position="501"/>
        <end position="521"/>
    </location>
</feature>
<keyword evidence="6" id="KW-0915">Sodium</keyword>
<keyword evidence="11" id="KW-1185">Reference proteome</keyword>
<evidence type="ECO:0000256" key="6">
    <source>
        <dbReference type="PIRSR" id="PIRSR600175-1"/>
    </source>
</evidence>
<evidence type="ECO:0000256" key="3">
    <source>
        <dbReference type="ARBA" id="ARBA00022692"/>
    </source>
</evidence>
<feature type="transmembrane region" description="Helical" evidence="9">
    <location>
        <begin position="426"/>
        <end position="447"/>
    </location>
</feature>
<dbReference type="PROSITE" id="PS00610">
    <property type="entry name" value="NA_NEUROTRAN_SYMP_1"/>
    <property type="match status" value="1"/>
</dbReference>
<evidence type="ECO:0000256" key="4">
    <source>
        <dbReference type="ARBA" id="ARBA00022989"/>
    </source>
</evidence>
<dbReference type="Proteomes" id="UP001347796">
    <property type="component" value="Unassembled WGS sequence"/>
</dbReference>
<feature type="disulfide bond" evidence="7">
    <location>
        <begin position="171"/>
        <end position="179"/>
    </location>
</feature>
<feature type="transmembrane region" description="Helical" evidence="9">
    <location>
        <begin position="285"/>
        <end position="306"/>
    </location>
</feature>
<dbReference type="GO" id="GO:0046872">
    <property type="term" value="F:metal ion binding"/>
    <property type="evidence" value="ECO:0007669"/>
    <property type="project" value="UniProtKB-KW"/>
</dbReference>
<sequence>MDVAVTDGKIDHLQNQVDDLSKKVDRYHDELLNVVVKKKKKADTGDENEERGNWTNKFDFFLSCLGYAVGLGNVWRFPYLCYKNGGGAFFIPYTIMLGIVGIPIFFMELSLGQFSSNGPATCWSFARLFRGIGFGMVIVSALVAIYYNMIIGWAFYYLFASFTSVLPWTTCGEWSTPYCSDRLPSYRNESLCAFNNFTSTGNGTCVDGNGTLTALYNESLAKEVLNIKRKLPTAEYLERVALGSAFSEDISDLGPIRWQLVLCYLLAWIFVCATLSKGVKSSGKVVYFTATFPYIVLIILFVRGILLEGSYDGIYYYITPKLDRLWDADVWKDAAVQIFFSLSASWGGLIALSSYNKFHNDCFRDAIIVSFGNCLTSFFAGFVIFSYLGFLAQDMGVDISEVADKGPTLAFVVYPFAVTKLPVSTLWAILFFVMLVTLGVDSQFVLVETVSTSFMDLFPKARNYKTFVVVGFGTIFFLLGLTLTTNGGLHMLDLMDYYSGGWNVLVIALCECIALGYVYGVRRFVRDIEVMVGKKVCGIFPWVMWKYWWMICWCFLTPVGVTFILIYSWVFYTRLDGQPNWADALGWGMTLVVVVAIFLPGLILLCTTPGTFRERIRTLTTPTKEWGPALPKHRALVASYSGPNFVIDPNQTDNLENGISADDIHLKKGLDNKGYPGYVSSADPGYNNAYDSLDQRL</sequence>
<feature type="binding site" evidence="6">
    <location>
        <position position="66"/>
    </location>
    <ligand>
        <name>Na(+)</name>
        <dbReference type="ChEBI" id="CHEBI:29101"/>
        <label>1</label>
    </ligand>
</feature>
<organism evidence="10 11">
    <name type="scientific">Patella caerulea</name>
    <name type="common">Rayed Mediterranean limpet</name>
    <dbReference type="NCBI Taxonomy" id="87958"/>
    <lineage>
        <taxon>Eukaryota</taxon>
        <taxon>Metazoa</taxon>
        <taxon>Spiralia</taxon>
        <taxon>Lophotrochozoa</taxon>
        <taxon>Mollusca</taxon>
        <taxon>Gastropoda</taxon>
        <taxon>Patellogastropoda</taxon>
        <taxon>Patelloidea</taxon>
        <taxon>Patellidae</taxon>
        <taxon>Patella</taxon>
    </lineage>
</organism>
<name>A0AAN8PPS4_PATCE</name>
<feature type="transmembrane region" description="Helical" evidence="9">
    <location>
        <begin position="132"/>
        <end position="159"/>
    </location>
</feature>
<proteinExistence type="inferred from homology"/>
<feature type="transmembrane region" description="Helical" evidence="9">
    <location>
        <begin position="256"/>
        <end position="273"/>
    </location>
</feature>
<keyword evidence="7" id="KW-1015">Disulfide bond</keyword>
<dbReference type="GO" id="GO:0015375">
    <property type="term" value="F:glycine:sodium symporter activity"/>
    <property type="evidence" value="ECO:0007669"/>
    <property type="project" value="TreeGrafter"/>
</dbReference>
<feature type="binding site" evidence="6">
    <location>
        <position position="68"/>
    </location>
    <ligand>
        <name>Na(+)</name>
        <dbReference type="ChEBI" id="CHEBI:29101"/>
        <label>1</label>
    </ligand>
</feature>
<comment type="caution">
    <text evidence="10">The sequence shown here is derived from an EMBL/GenBank/DDBJ whole genome shotgun (WGS) entry which is preliminary data.</text>
</comment>
<dbReference type="AlphaFoldDB" id="A0AAN8PPS4"/>
<evidence type="ECO:0000256" key="2">
    <source>
        <dbReference type="ARBA" id="ARBA00022448"/>
    </source>
</evidence>
<dbReference type="InterPro" id="IPR037272">
    <property type="entry name" value="SNS_sf"/>
</dbReference>
<feature type="binding site" evidence="6">
    <location>
        <position position="69"/>
    </location>
    <ligand>
        <name>Na(+)</name>
        <dbReference type="ChEBI" id="CHEBI:29101"/>
        <label>1</label>
    </ligand>
</feature>
<evidence type="ECO:0000313" key="11">
    <source>
        <dbReference type="Proteomes" id="UP001347796"/>
    </source>
</evidence>
<feature type="transmembrane region" description="Helical" evidence="9">
    <location>
        <begin position="90"/>
        <end position="111"/>
    </location>
</feature>
<reference evidence="10 11" key="1">
    <citation type="submission" date="2024-01" db="EMBL/GenBank/DDBJ databases">
        <title>The genome of the rayed Mediterranean limpet Patella caerulea (Linnaeus, 1758).</title>
        <authorList>
            <person name="Anh-Thu Weber A."/>
            <person name="Halstead-Nussloch G."/>
        </authorList>
    </citation>
    <scope>NUCLEOTIDE SEQUENCE [LARGE SCALE GENOMIC DNA]</scope>
    <source>
        <strain evidence="10">AATW-2023a</strain>
        <tissue evidence="10">Whole specimen</tissue>
    </source>
</reference>
<feature type="transmembrane region" description="Helical" evidence="9">
    <location>
        <begin position="584"/>
        <end position="607"/>
    </location>
</feature>
<evidence type="ECO:0000256" key="9">
    <source>
        <dbReference type="SAM" id="Phobius"/>
    </source>
</evidence>
<dbReference type="PRINTS" id="PR00176">
    <property type="entry name" value="NANEUSMPORT"/>
</dbReference>
<feature type="binding site" evidence="6">
    <location>
        <position position="442"/>
    </location>
    <ligand>
        <name>Na(+)</name>
        <dbReference type="ChEBI" id="CHEBI:29101"/>
        <label>1</label>
    </ligand>
</feature>
<keyword evidence="6" id="KW-0479">Metal-binding</keyword>
<dbReference type="EMBL" id="JAZGQO010000008">
    <property type="protein sequence ID" value="KAK6179428.1"/>
    <property type="molecule type" value="Genomic_DNA"/>
</dbReference>
<protein>
    <recommendedName>
        <fullName evidence="8">Transporter</fullName>
    </recommendedName>
</protein>
<dbReference type="PROSITE" id="PS50267">
    <property type="entry name" value="NA_NEUROTRAN_SYMP_3"/>
    <property type="match status" value="1"/>
</dbReference>
<comment type="similarity">
    <text evidence="8">Belongs to the sodium:neurotransmitter symporter (SNF) (TC 2.A.22) family.</text>
</comment>